<dbReference type="InterPro" id="IPR050640">
    <property type="entry name" value="Bact_2-comp_sensor_kinase"/>
</dbReference>
<keyword evidence="9" id="KW-0067">ATP-binding</keyword>
<dbReference type="SMART" id="SM00304">
    <property type="entry name" value="HAMP"/>
    <property type="match status" value="1"/>
</dbReference>
<keyword evidence="10" id="KW-0902">Two-component regulatory system</keyword>
<dbReference type="Pfam" id="PF00672">
    <property type="entry name" value="HAMP"/>
    <property type="match status" value="1"/>
</dbReference>
<feature type="domain" description="Histidine kinase" evidence="13">
    <location>
        <begin position="483"/>
        <end position="592"/>
    </location>
</feature>
<dbReference type="InterPro" id="IPR036890">
    <property type="entry name" value="HATPase_C_sf"/>
</dbReference>
<dbReference type="InterPro" id="IPR003660">
    <property type="entry name" value="HAMP_dom"/>
</dbReference>
<evidence type="ECO:0000256" key="6">
    <source>
        <dbReference type="ARBA" id="ARBA00022679"/>
    </source>
</evidence>
<dbReference type="Pfam" id="PF02518">
    <property type="entry name" value="HATPase_c"/>
    <property type="match status" value="1"/>
</dbReference>
<keyword evidence="7" id="KW-0547">Nucleotide-binding</keyword>
<evidence type="ECO:0000256" key="7">
    <source>
        <dbReference type="ARBA" id="ARBA00022741"/>
    </source>
</evidence>
<reference evidence="15 16" key="1">
    <citation type="submission" date="2021-03" db="EMBL/GenBank/DDBJ databases">
        <title>Paenibacillus artemisicola MWE-103 whole genome sequence.</title>
        <authorList>
            <person name="Ham Y.J."/>
        </authorList>
    </citation>
    <scope>NUCLEOTIDE SEQUENCE [LARGE SCALE GENOMIC DNA]</scope>
    <source>
        <strain evidence="15 16">MWE-103</strain>
    </source>
</reference>
<keyword evidence="12" id="KW-0812">Transmembrane</keyword>
<evidence type="ECO:0000256" key="4">
    <source>
        <dbReference type="ARBA" id="ARBA00022475"/>
    </source>
</evidence>
<dbReference type="CDD" id="cd06225">
    <property type="entry name" value="HAMP"/>
    <property type="match status" value="1"/>
</dbReference>
<evidence type="ECO:0000256" key="3">
    <source>
        <dbReference type="ARBA" id="ARBA00012438"/>
    </source>
</evidence>
<dbReference type="PROSITE" id="PS50109">
    <property type="entry name" value="HIS_KIN"/>
    <property type="match status" value="1"/>
</dbReference>
<keyword evidence="5" id="KW-0597">Phosphoprotein</keyword>
<keyword evidence="16" id="KW-1185">Reference proteome</keyword>
<dbReference type="Proteomes" id="UP000670947">
    <property type="component" value="Unassembled WGS sequence"/>
</dbReference>
<dbReference type="SUPFAM" id="SSF158472">
    <property type="entry name" value="HAMP domain-like"/>
    <property type="match status" value="1"/>
</dbReference>
<dbReference type="PANTHER" id="PTHR34220:SF7">
    <property type="entry name" value="SENSOR HISTIDINE KINASE YPDA"/>
    <property type="match status" value="1"/>
</dbReference>
<accession>A0ABS3W8D5</accession>
<gene>
    <name evidence="15" type="ORF">I8J29_10045</name>
</gene>
<evidence type="ECO:0000256" key="9">
    <source>
        <dbReference type="ARBA" id="ARBA00022840"/>
    </source>
</evidence>
<dbReference type="PROSITE" id="PS50885">
    <property type="entry name" value="HAMP"/>
    <property type="match status" value="1"/>
</dbReference>
<comment type="caution">
    <text evidence="15">The sequence shown here is derived from an EMBL/GenBank/DDBJ whole genome shotgun (WGS) entry which is preliminary data.</text>
</comment>
<evidence type="ECO:0000256" key="12">
    <source>
        <dbReference type="SAM" id="Phobius"/>
    </source>
</evidence>
<dbReference type="SUPFAM" id="SSF55874">
    <property type="entry name" value="ATPase domain of HSP90 chaperone/DNA topoisomerase II/histidine kinase"/>
    <property type="match status" value="1"/>
</dbReference>
<sequence length="596" mass="67629">MIHIMIRGINDMKLRTKLVLSFIFAAFVPVLIVGAFLTGELQNMALDNALEQTANNVDRVKKRTGEVINVSYDISYRMSNDSRLETLANRHYESVYEVVKAYKEYPDIKDYIRLYKDISNIRLYVNNRTLLNNWEFLQPTKATIDSDWYRRALTSSGLTAWYYMKDERDNRYYLSLVRKIDFLTQHTSGVLVINVSSDKLNGILSQEPFETMIVDGNDRIVAANRPGRIGSTLASISYDPKVIAAKSGSFKALVDGKSSQIQIEPLVPESSLNDLRIISVFSYDDIMKEPNRIIRLALTVILVSLAVAIMLVYGFSAMLSKRMMRLSKYIAKVGTGNLDVALEIDGKDEIGQLSRQFNGMVASINGLIVELQDSNRQKVELQSRQNEIKFKMMASQINPHFLFNALESIRMKAHLKGERDISNVVRLLGKMMRKNLEAGSRTVLLRHEIDLVRCYLDIQKFRYEDRLRYELRIDSDVQDVPILPLIVQPLVENAVIHGLENREAGGCVRIAAAAGGGRIEIEVADDGEGMSREKLEELNRSLDESEEREGNRIGLRNVHMRLKLMYGQDCGLRIRSEAGVGTSVHFSIPMEAKDDV</sequence>
<evidence type="ECO:0000256" key="5">
    <source>
        <dbReference type="ARBA" id="ARBA00022553"/>
    </source>
</evidence>
<dbReference type="SMART" id="SM00387">
    <property type="entry name" value="HATPase_c"/>
    <property type="match status" value="1"/>
</dbReference>
<organism evidence="15 16">
    <name type="scientific">Paenibacillus artemisiicola</name>
    <dbReference type="NCBI Taxonomy" id="1172618"/>
    <lineage>
        <taxon>Bacteria</taxon>
        <taxon>Bacillati</taxon>
        <taxon>Bacillota</taxon>
        <taxon>Bacilli</taxon>
        <taxon>Bacillales</taxon>
        <taxon>Paenibacillaceae</taxon>
        <taxon>Paenibacillus</taxon>
    </lineage>
</organism>
<proteinExistence type="predicted"/>
<protein>
    <recommendedName>
        <fullName evidence="3">histidine kinase</fullName>
        <ecNumber evidence="3">2.7.13.3</ecNumber>
    </recommendedName>
</protein>
<dbReference type="PANTHER" id="PTHR34220">
    <property type="entry name" value="SENSOR HISTIDINE KINASE YPDA"/>
    <property type="match status" value="1"/>
</dbReference>
<evidence type="ECO:0000256" key="8">
    <source>
        <dbReference type="ARBA" id="ARBA00022777"/>
    </source>
</evidence>
<evidence type="ECO:0000256" key="11">
    <source>
        <dbReference type="ARBA" id="ARBA00023136"/>
    </source>
</evidence>
<evidence type="ECO:0000256" key="10">
    <source>
        <dbReference type="ARBA" id="ARBA00023012"/>
    </source>
</evidence>
<evidence type="ECO:0000259" key="13">
    <source>
        <dbReference type="PROSITE" id="PS50109"/>
    </source>
</evidence>
<evidence type="ECO:0000259" key="14">
    <source>
        <dbReference type="PROSITE" id="PS50885"/>
    </source>
</evidence>
<keyword evidence="6" id="KW-0808">Transferase</keyword>
<feature type="domain" description="HAMP" evidence="14">
    <location>
        <begin position="317"/>
        <end position="369"/>
    </location>
</feature>
<dbReference type="InterPro" id="IPR010559">
    <property type="entry name" value="Sig_transdc_His_kin_internal"/>
</dbReference>
<dbReference type="PRINTS" id="PR00344">
    <property type="entry name" value="BCTRLSENSOR"/>
</dbReference>
<keyword evidence="4" id="KW-1003">Cell membrane</keyword>
<feature type="transmembrane region" description="Helical" evidence="12">
    <location>
        <begin position="296"/>
        <end position="319"/>
    </location>
</feature>
<keyword evidence="12" id="KW-1133">Transmembrane helix</keyword>
<keyword evidence="11 12" id="KW-0472">Membrane</keyword>
<dbReference type="InterPro" id="IPR003594">
    <property type="entry name" value="HATPase_dom"/>
</dbReference>
<dbReference type="EC" id="2.7.13.3" evidence="3"/>
<evidence type="ECO:0000256" key="1">
    <source>
        <dbReference type="ARBA" id="ARBA00000085"/>
    </source>
</evidence>
<dbReference type="InterPro" id="IPR004358">
    <property type="entry name" value="Sig_transdc_His_kin-like_C"/>
</dbReference>
<dbReference type="Pfam" id="PF06580">
    <property type="entry name" value="His_kinase"/>
    <property type="match status" value="1"/>
</dbReference>
<dbReference type="Gene3D" id="3.30.565.10">
    <property type="entry name" value="Histidine kinase-like ATPase, C-terminal domain"/>
    <property type="match status" value="1"/>
</dbReference>
<evidence type="ECO:0000256" key="2">
    <source>
        <dbReference type="ARBA" id="ARBA00004651"/>
    </source>
</evidence>
<dbReference type="InterPro" id="IPR005467">
    <property type="entry name" value="His_kinase_dom"/>
</dbReference>
<evidence type="ECO:0000313" key="15">
    <source>
        <dbReference type="EMBL" id="MBO7744538.1"/>
    </source>
</evidence>
<name>A0ABS3W8D5_9BACL</name>
<comment type="subcellular location">
    <subcellularLocation>
        <location evidence="2">Cell membrane</location>
        <topology evidence="2">Multi-pass membrane protein</topology>
    </subcellularLocation>
</comment>
<keyword evidence="8 15" id="KW-0418">Kinase</keyword>
<dbReference type="GO" id="GO:0016301">
    <property type="term" value="F:kinase activity"/>
    <property type="evidence" value="ECO:0007669"/>
    <property type="project" value="UniProtKB-KW"/>
</dbReference>
<evidence type="ECO:0000313" key="16">
    <source>
        <dbReference type="Proteomes" id="UP000670947"/>
    </source>
</evidence>
<dbReference type="EMBL" id="JAGGDJ010000004">
    <property type="protein sequence ID" value="MBO7744538.1"/>
    <property type="molecule type" value="Genomic_DNA"/>
</dbReference>
<comment type="catalytic activity">
    <reaction evidence="1">
        <text>ATP + protein L-histidine = ADP + protein N-phospho-L-histidine.</text>
        <dbReference type="EC" id="2.7.13.3"/>
    </reaction>
</comment>
<dbReference type="Gene3D" id="6.10.340.10">
    <property type="match status" value="1"/>
</dbReference>